<evidence type="ECO:0000313" key="2">
    <source>
        <dbReference type="Proteomes" id="UP000821845"/>
    </source>
</evidence>
<reference evidence="1" key="1">
    <citation type="submission" date="2020-05" db="EMBL/GenBank/DDBJ databases">
        <title>Large-scale comparative analyses of tick genomes elucidate their genetic diversity and vector capacities.</title>
        <authorList>
            <person name="Jia N."/>
            <person name="Wang J."/>
            <person name="Shi W."/>
            <person name="Du L."/>
            <person name="Sun Y."/>
            <person name="Zhan W."/>
            <person name="Jiang J."/>
            <person name="Wang Q."/>
            <person name="Zhang B."/>
            <person name="Ji P."/>
            <person name="Sakyi L.B."/>
            <person name="Cui X."/>
            <person name="Yuan T."/>
            <person name="Jiang B."/>
            <person name="Yang W."/>
            <person name="Lam T.T.-Y."/>
            <person name="Chang Q."/>
            <person name="Ding S."/>
            <person name="Wang X."/>
            <person name="Zhu J."/>
            <person name="Ruan X."/>
            <person name="Zhao L."/>
            <person name="Wei J."/>
            <person name="Que T."/>
            <person name="Du C."/>
            <person name="Cheng J."/>
            <person name="Dai P."/>
            <person name="Han X."/>
            <person name="Huang E."/>
            <person name="Gao Y."/>
            <person name="Liu J."/>
            <person name="Shao H."/>
            <person name="Ye R."/>
            <person name="Li L."/>
            <person name="Wei W."/>
            <person name="Wang X."/>
            <person name="Wang C."/>
            <person name="Yang T."/>
            <person name="Huo Q."/>
            <person name="Li W."/>
            <person name="Guo W."/>
            <person name="Chen H."/>
            <person name="Zhou L."/>
            <person name="Ni X."/>
            <person name="Tian J."/>
            <person name="Zhou Y."/>
            <person name="Sheng Y."/>
            <person name="Liu T."/>
            <person name="Pan Y."/>
            <person name="Xia L."/>
            <person name="Li J."/>
            <person name="Zhao F."/>
            <person name="Cao W."/>
        </authorList>
    </citation>
    <scope>NUCLEOTIDE SEQUENCE</scope>
    <source>
        <strain evidence="1">Hyas-2018</strain>
    </source>
</reference>
<accession>A0ACB7RIU3</accession>
<gene>
    <name evidence="1" type="ORF">HPB50_011950</name>
</gene>
<keyword evidence="2" id="KW-1185">Reference proteome</keyword>
<evidence type="ECO:0000313" key="1">
    <source>
        <dbReference type="EMBL" id="KAH6922285.1"/>
    </source>
</evidence>
<protein>
    <submittedName>
        <fullName evidence="1">Uncharacterized protein</fullName>
    </submittedName>
</protein>
<name>A0ACB7RIU3_HYAAI</name>
<dbReference type="Proteomes" id="UP000821845">
    <property type="component" value="Chromosome 9"/>
</dbReference>
<proteinExistence type="predicted"/>
<sequence length="644" mass="74214">MLLIDKGLSMSKIESLIEVVLEIGNFTFATDCVDGHYNVRITPQIKKPERHRFVSDVLLMETEDHDRCSFPAGTNNGTGVTKTCFLMPRDRRVHFGDTFSFRIHLLEYLHRMRRVFERFTFTFKVEVYRSAVGCKGNYYDQFQCISSRTLVLNFDPTNALSLHVPLMMCFSPITLLNITVFGALVYICPPTPRLAALCKTSCQFEDVLFSYLEDKKAKEGQRVCSARLVHREMCYVLLNALGNIHDATLSVFQLLHPREDIDLFNKICPKDTFMKIQSVSQVVSSERAFVEFARETVATLCCLNALLWEAFLRLVVGRARAKHFLCAEYYRKKAEHFQELYFSCEKDRCSCVLSSRGCMFLKLKDRIDLFRRTEWIMSEPEFVGVAKRTLIFRQLHGSCERIGAIYRSSEPIHFVVFVNGLGGKSSDFFWAKRWMKLLIGAPKHILIWSEANEQEQTFDEISVCGTRLAVEVASYLDNIGTTNFKLSFVGFSLGCVLVRAALTCAQMRPYIRNLHTFFSINGPHLGIVYVKNKFLRFQISVLSKIKMKGSVKELTFQDSTDLRRCYLYILSQAPGKTYDEMIKNLLGPLLKRDDVTLKRFDVFYDTGRLRYLEPVFLSLSHVCALMSRNLFEKFMLLSAAECFK</sequence>
<organism evidence="1 2">
    <name type="scientific">Hyalomma asiaticum</name>
    <name type="common">Tick</name>
    <dbReference type="NCBI Taxonomy" id="266040"/>
    <lineage>
        <taxon>Eukaryota</taxon>
        <taxon>Metazoa</taxon>
        <taxon>Ecdysozoa</taxon>
        <taxon>Arthropoda</taxon>
        <taxon>Chelicerata</taxon>
        <taxon>Arachnida</taxon>
        <taxon>Acari</taxon>
        <taxon>Parasitiformes</taxon>
        <taxon>Ixodida</taxon>
        <taxon>Ixodoidea</taxon>
        <taxon>Ixodidae</taxon>
        <taxon>Hyalomminae</taxon>
        <taxon>Hyalomma</taxon>
    </lineage>
</organism>
<comment type="caution">
    <text evidence="1">The sequence shown here is derived from an EMBL/GenBank/DDBJ whole genome shotgun (WGS) entry which is preliminary data.</text>
</comment>
<dbReference type="EMBL" id="CM023489">
    <property type="protein sequence ID" value="KAH6922285.1"/>
    <property type="molecule type" value="Genomic_DNA"/>
</dbReference>